<dbReference type="GO" id="GO:0016787">
    <property type="term" value="F:hydrolase activity"/>
    <property type="evidence" value="ECO:0007669"/>
    <property type="project" value="UniProtKB-KW"/>
</dbReference>
<proteinExistence type="predicted"/>
<evidence type="ECO:0000259" key="1">
    <source>
        <dbReference type="SMART" id="SM00849"/>
    </source>
</evidence>
<name>A0A6L9XY92_9MICO</name>
<keyword evidence="3" id="KW-1185">Reference proteome</keyword>
<keyword evidence="2" id="KW-0378">Hydrolase</keyword>
<dbReference type="SMART" id="SM00849">
    <property type="entry name" value="Lactamase_B"/>
    <property type="match status" value="1"/>
</dbReference>
<dbReference type="RefSeq" id="WP_163289693.1">
    <property type="nucleotide sequence ID" value="NZ_JAAGWY010000002.1"/>
</dbReference>
<dbReference type="Gene3D" id="3.60.15.10">
    <property type="entry name" value="Ribonuclease Z/Hydroxyacylglutathione hydrolase-like"/>
    <property type="match status" value="1"/>
</dbReference>
<feature type="domain" description="Metallo-beta-lactamase" evidence="1">
    <location>
        <begin position="74"/>
        <end position="233"/>
    </location>
</feature>
<dbReference type="InterPro" id="IPR036866">
    <property type="entry name" value="RibonucZ/Hydroxyglut_hydro"/>
</dbReference>
<dbReference type="EMBL" id="JAAGWY010000002">
    <property type="protein sequence ID" value="NEN06256.1"/>
    <property type="molecule type" value="Genomic_DNA"/>
</dbReference>
<dbReference type="Proteomes" id="UP000474967">
    <property type="component" value="Unassembled WGS sequence"/>
</dbReference>
<accession>A0A6L9XY92</accession>
<dbReference type="SUPFAM" id="SSF56281">
    <property type="entry name" value="Metallo-hydrolase/oxidoreductase"/>
    <property type="match status" value="1"/>
</dbReference>
<dbReference type="PANTHER" id="PTHR36839">
    <property type="entry name" value="METALLO-BETA-LACTAMASE FAMILY PROTEIN (AFU_ORTHOLOGUE AFUA_5G12770)"/>
    <property type="match status" value="1"/>
</dbReference>
<protein>
    <submittedName>
        <fullName evidence="2">Hydrolase</fullName>
    </submittedName>
</protein>
<dbReference type="InterPro" id="IPR001279">
    <property type="entry name" value="Metallo-B-lactamas"/>
</dbReference>
<dbReference type="PANTHER" id="PTHR36839:SF1">
    <property type="entry name" value="METALLO-BETA-LACTAMASE FAMILY PROTEIN (AFU_ORTHOLOGUE AFUA_5G12770)"/>
    <property type="match status" value="1"/>
</dbReference>
<sequence length="273" mass="29759">MFDWLCAACAVEYSPGEQPPAECPICRDERQYVPLSGQRWTSLQQLAEQGSRVEITEGEPDLYVLSTVPETGIGQFAKLVRTSEGNLLWDPTGFVDEAAAERVRELGGARFVVASHPHMYGAQTTWARLLDATVLVADADRDWVQRADPRIRTFSGDVELLPGVTVRTIGGHFPGSAIVHWQQGAEGRGVVLAGDTFFPGPSGRWVTFMRSYPNAIPLSASVVARVAGAVTAHPFDRAYGNFGNRIMTDARGAVQRSADRYIAWVSGANDHLT</sequence>
<evidence type="ECO:0000313" key="2">
    <source>
        <dbReference type="EMBL" id="NEN06256.1"/>
    </source>
</evidence>
<comment type="caution">
    <text evidence="2">The sequence shown here is derived from an EMBL/GenBank/DDBJ whole genome shotgun (WGS) entry which is preliminary data.</text>
</comment>
<organism evidence="2 3">
    <name type="scientific">Leifsonia tongyongensis</name>
    <dbReference type="NCBI Taxonomy" id="1268043"/>
    <lineage>
        <taxon>Bacteria</taxon>
        <taxon>Bacillati</taxon>
        <taxon>Actinomycetota</taxon>
        <taxon>Actinomycetes</taxon>
        <taxon>Micrococcales</taxon>
        <taxon>Microbacteriaceae</taxon>
        <taxon>Leifsonia</taxon>
    </lineage>
</organism>
<dbReference type="AlphaFoldDB" id="A0A6L9XY92"/>
<reference evidence="2 3" key="1">
    <citation type="journal article" date="2014" name="J. Microbiol.">
        <title>Diaminobutyricibacter tongyongensis gen. nov., sp. nov. and Homoserinibacter gongjuensis gen. nov., sp. nov. belong to the family Microbacteriaceae.</title>
        <authorList>
            <person name="Kim S.J."/>
            <person name="Ahn J.H."/>
            <person name="Weon H.Y."/>
            <person name="Hamada M."/>
            <person name="Suzuki K."/>
            <person name="Kwon S.W."/>
        </authorList>
    </citation>
    <scope>NUCLEOTIDE SEQUENCE [LARGE SCALE GENOMIC DNA]</scope>
    <source>
        <strain evidence="2 3">NBRC 108724</strain>
    </source>
</reference>
<evidence type="ECO:0000313" key="3">
    <source>
        <dbReference type="Proteomes" id="UP000474967"/>
    </source>
</evidence>
<gene>
    <name evidence="2" type="ORF">G3T36_10245</name>
</gene>